<keyword evidence="3" id="KW-1185">Reference proteome</keyword>
<reference evidence="2 3" key="2">
    <citation type="submission" date="2018-03" db="EMBL/GenBank/DDBJ databases">
        <authorList>
            <person name="Keele B.F."/>
        </authorList>
    </citation>
    <scope>NUCLEOTIDE SEQUENCE [LARGE SCALE GENOMIC DNA]</scope>
    <source>
        <strain evidence="2 3">D13</strain>
    </source>
</reference>
<protein>
    <recommendedName>
        <fullName evidence="4">Cell shape determination protein CcmA</fullName>
    </recommendedName>
</protein>
<dbReference type="OrthoDB" id="5294247at2"/>
<proteinExistence type="inferred from homology"/>
<evidence type="ECO:0000256" key="1">
    <source>
        <dbReference type="ARBA" id="ARBA00044755"/>
    </source>
</evidence>
<organism evidence="2 3">
    <name type="scientific">Ahniella affigens</name>
    <dbReference type="NCBI Taxonomy" id="2021234"/>
    <lineage>
        <taxon>Bacteria</taxon>
        <taxon>Pseudomonadati</taxon>
        <taxon>Pseudomonadota</taxon>
        <taxon>Gammaproteobacteria</taxon>
        <taxon>Lysobacterales</taxon>
        <taxon>Rhodanobacteraceae</taxon>
        <taxon>Ahniella</taxon>
    </lineage>
</organism>
<accession>A0A2P1PXR3</accession>
<reference evidence="2 3" key="1">
    <citation type="submission" date="2018-03" db="EMBL/GenBank/DDBJ databases">
        <title>Ahniella affigens gen. nov., sp. nov., a gammaproteobacterium isolated from sandy soil near a stream.</title>
        <authorList>
            <person name="Ko Y."/>
            <person name="Kim J.-H."/>
        </authorList>
    </citation>
    <scope>NUCLEOTIDE SEQUENCE [LARGE SCALE GENOMIC DNA]</scope>
    <source>
        <strain evidence="2 3">D13</strain>
    </source>
</reference>
<dbReference type="RefSeq" id="WP_106893539.1">
    <property type="nucleotide sequence ID" value="NZ_CP027860.1"/>
</dbReference>
<dbReference type="InterPro" id="IPR007607">
    <property type="entry name" value="BacA/B"/>
</dbReference>
<evidence type="ECO:0000313" key="3">
    <source>
        <dbReference type="Proteomes" id="UP000241074"/>
    </source>
</evidence>
<comment type="similarity">
    <text evidence="1">Belongs to the bactofilin family.</text>
</comment>
<dbReference type="PANTHER" id="PTHR35024:SF4">
    <property type="entry name" value="POLYMER-FORMING CYTOSKELETAL PROTEIN"/>
    <property type="match status" value="1"/>
</dbReference>
<dbReference type="Pfam" id="PF04519">
    <property type="entry name" value="Bactofilin"/>
    <property type="match status" value="1"/>
</dbReference>
<evidence type="ECO:0008006" key="4">
    <source>
        <dbReference type="Google" id="ProtNLM"/>
    </source>
</evidence>
<dbReference type="AlphaFoldDB" id="A0A2P1PXR3"/>
<sequence length="196" mass="20845">MFGSDKKSSPLLAPGTVTLISKQTSFTGDLHFDPGCVQISIEGSVTGTIRAEPECKTELTIMGAAIIRGEVRAPKISIDAVVEGDVICSEHLRLYSKARVNGNVYYKILEMAAGAQINGQIRRIDEGGAIIDAKPISSTVQSAPPVIAKDAVSIGHDTTGESKLTAKVEPGKESNVEAVLTLTPTPAKEHRHKREK</sequence>
<dbReference type="KEGG" id="xba:C7S18_21665"/>
<evidence type="ECO:0000313" key="2">
    <source>
        <dbReference type="EMBL" id="AVP99622.1"/>
    </source>
</evidence>
<dbReference type="Proteomes" id="UP000241074">
    <property type="component" value="Chromosome"/>
</dbReference>
<dbReference type="PANTHER" id="PTHR35024">
    <property type="entry name" value="HYPOTHETICAL CYTOSOLIC PROTEIN"/>
    <property type="match status" value="1"/>
</dbReference>
<gene>
    <name evidence="2" type="ORF">C7S18_21665</name>
</gene>
<name>A0A2P1PXR3_9GAMM</name>
<dbReference type="EMBL" id="CP027860">
    <property type="protein sequence ID" value="AVP99622.1"/>
    <property type="molecule type" value="Genomic_DNA"/>
</dbReference>